<dbReference type="AlphaFoldDB" id="A0A8X6HN84"/>
<keyword evidence="5" id="KW-0539">Nucleus</keyword>
<feature type="domain" description="C2H2-type" evidence="7">
    <location>
        <begin position="31"/>
        <end position="58"/>
    </location>
</feature>
<dbReference type="InterPro" id="IPR036236">
    <property type="entry name" value="Znf_C2H2_sf"/>
</dbReference>
<dbReference type="SMART" id="SM00355">
    <property type="entry name" value="ZnF_C2H2"/>
    <property type="match status" value="2"/>
</dbReference>
<evidence type="ECO:0000256" key="5">
    <source>
        <dbReference type="ARBA" id="ARBA00023242"/>
    </source>
</evidence>
<evidence type="ECO:0000256" key="3">
    <source>
        <dbReference type="ARBA" id="ARBA00022771"/>
    </source>
</evidence>
<gene>
    <name evidence="8" type="ORF">TNCT_246891</name>
</gene>
<dbReference type="InterPro" id="IPR013087">
    <property type="entry name" value="Znf_C2H2_type"/>
</dbReference>
<dbReference type="GO" id="GO:0008270">
    <property type="term" value="F:zinc ion binding"/>
    <property type="evidence" value="ECO:0007669"/>
    <property type="project" value="UniProtKB-KW"/>
</dbReference>
<keyword evidence="9" id="KW-1185">Reference proteome</keyword>
<dbReference type="FunFam" id="3.30.160.60:FF:000624">
    <property type="entry name" value="zinc finger protein 697"/>
    <property type="match status" value="1"/>
</dbReference>
<dbReference type="OrthoDB" id="6407039at2759"/>
<dbReference type="PANTHER" id="PTHR23235:SF142">
    <property type="entry name" value="ZINC FINGER PROTEIN 384"/>
    <property type="match status" value="1"/>
</dbReference>
<comment type="caution">
    <text evidence="8">The sequence shown here is derived from an EMBL/GenBank/DDBJ whole genome shotgun (WGS) entry which is preliminary data.</text>
</comment>
<accession>A0A8X6HN84</accession>
<dbReference type="PROSITE" id="PS50157">
    <property type="entry name" value="ZINC_FINGER_C2H2_2"/>
    <property type="match status" value="2"/>
</dbReference>
<dbReference type="SUPFAM" id="SSF57667">
    <property type="entry name" value="beta-beta-alpha zinc fingers"/>
    <property type="match status" value="1"/>
</dbReference>
<dbReference type="Pfam" id="PF13465">
    <property type="entry name" value="zf-H2C2_2"/>
    <property type="match status" value="1"/>
</dbReference>
<evidence type="ECO:0000256" key="4">
    <source>
        <dbReference type="ARBA" id="ARBA00022833"/>
    </source>
</evidence>
<proteinExistence type="predicted"/>
<evidence type="ECO:0000256" key="2">
    <source>
        <dbReference type="ARBA" id="ARBA00022737"/>
    </source>
</evidence>
<protein>
    <recommendedName>
        <fullName evidence="7">C2H2-type domain-containing protein</fullName>
    </recommendedName>
</protein>
<feature type="domain" description="C2H2-type" evidence="7">
    <location>
        <begin position="59"/>
        <end position="81"/>
    </location>
</feature>
<dbReference type="GO" id="GO:0000981">
    <property type="term" value="F:DNA-binding transcription factor activity, RNA polymerase II-specific"/>
    <property type="evidence" value="ECO:0007669"/>
    <property type="project" value="TreeGrafter"/>
</dbReference>
<evidence type="ECO:0000259" key="7">
    <source>
        <dbReference type="PROSITE" id="PS50157"/>
    </source>
</evidence>
<name>A0A8X6HN84_TRICU</name>
<dbReference type="Gene3D" id="3.30.160.60">
    <property type="entry name" value="Classic Zinc Finger"/>
    <property type="match status" value="2"/>
</dbReference>
<keyword evidence="2" id="KW-0677">Repeat</keyword>
<dbReference type="Proteomes" id="UP000887116">
    <property type="component" value="Unassembled WGS sequence"/>
</dbReference>
<keyword evidence="3 6" id="KW-0863">Zinc-finger</keyword>
<dbReference type="PANTHER" id="PTHR23235">
    <property type="entry name" value="KRUEPPEL-LIKE TRANSCRIPTION FACTOR"/>
    <property type="match status" value="1"/>
</dbReference>
<reference evidence="8" key="1">
    <citation type="submission" date="2020-07" db="EMBL/GenBank/DDBJ databases">
        <title>Multicomponent nature underlies the extraordinary mechanical properties of spider dragline silk.</title>
        <authorList>
            <person name="Kono N."/>
            <person name="Nakamura H."/>
            <person name="Mori M."/>
            <person name="Yoshida Y."/>
            <person name="Ohtoshi R."/>
            <person name="Malay A.D."/>
            <person name="Moran D.A.P."/>
            <person name="Tomita M."/>
            <person name="Numata K."/>
            <person name="Arakawa K."/>
        </authorList>
    </citation>
    <scope>NUCLEOTIDE SEQUENCE</scope>
</reference>
<evidence type="ECO:0000313" key="9">
    <source>
        <dbReference type="Proteomes" id="UP000887116"/>
    </source>
</evidence>
<sequence>MLQEICAPFSSAINFTPEKIPTTLATTIKYYACLDCPYTSTKIANLKRHELIHTGKKPFKCPQCGKGFTQKIHLTVHHCKV</sequence>
<keyword evidence="1" id="KW-0479">Metal-binding</keyword>
<organism evidence="8 9">
    <name type="scientific">Trichonephila clavata</name>
    <name type="common">Joro spider</name>
    <name type="synonym">Nephila clavata</name>
    <dbReference type="NCBI Taxonomy" id="2740835"/>
    <lineage>
        <taxon>Eukaryota</taxon>
        <taxon>Metazoa</taxon>
        <taxon>Ecdysozoa</taxon>
        <taxon>Arthropoda</taxon>
        <taxon>Chelicerata</taxon>
        <taxon>Arachnida</taxon>
        <taxon>Araneae</taxon>
        <taxon>Araneomorphae</taxon>
        <taxon>Entelegynae</taxon>
        <taxon>Araneoidea</taxon>
        <taxon>Nephilidae</taxon>
        <taxon>Trichonephila</taxon>
    </lineage>
</organism>
<dbReference type="EMBL" id="BMAO01028649">
    <property type="protein sequence ID" value="GFR26343.1"/>
    <property type="molecule type" value="Genomic_DNA"/>
</dbReference>
<evidence type="ECO:0000256" key="1">
    <source>
        <dbReference type="ARBA" id="ARBA00022723"/>
    </source>
</evidence>
<dbReference type="GO" id="GO:0000978">
    <property type="term" value="F:RNA polymerase II cis-regulatory region sequence-specific DNA binding"/>
    <property type="evidence" value="ECO:0007669"/>
    <property type="project" value="TreeGrafter"/>
</dbReference>
<evidence type="ECO:0000256" key="6">
    <source>
        <dbReference type="PROSITE-ProRule" id="PRU00042"/>
    </source>
</evidence>
<keyword evidence="4" id="KW-0862">Zinc</keyword>
<evidence type="ECO:0000313" key="8">
    <source>
        <dbReference type="EMBL" id="GFR26343.1"/>
    </source>
</evidence>